<reference evidence="10 11" key="1">
    <citation type="submission" date="2018-11" db="EMBL/GenBank/DDBJ databases">
        <title>Genome sequencing of Lachnoanaerobaculum sp. KCOM 2030 (= ChDC B114).</title>
        <authorList>
            <person name="Kook J.-K."/>
            <person name="Park S.-N."/>
            <person name="Lim Y.K."/>
        </authorList>
    </citation>
    <scope>NUCLEOTIDE SEQUENCE [LARGE SCALE GENOMIC DNA]</scope>
    <source>
        <strain evidence="10 11">KCOM 2030</strain>
    </source>
</reference>
<dbReference type="InterPro" id="IPR036087">
    <property type="entry name" value="Nict_dMeBzImd_PRibTrfase_sf"/>
</dbReference>
<dbReference type="EMBL" id="RRCO01000002">
    <property type="protein sequence ID" value="RRJ25987.1"/>
    <property type="molecule type" value="Genomic_DNA"/>
</dbReference>
<dbReference type="PANTHER" id="PTHR43463:SF1">
    <property type="entry name" value="NICOTINATE-NUCLEOTIDE--DIMETHYLBENZIMIDAZOLE PHOSPHORIBOSYLTRANSFERASE"/>
    <property type="match status" value="1"/>
</dbReference>
<comment type="catalytic activity">
    <reaction evidence="9">
        <text>5,6-dimethylbenzimidazole + nicotinate beta-D-ribonucleotide = alpha-ribazole 5'-phosphate + nicotinate + H(+)</text>
        <dbReference type="Rhea" id="RHEA:11196"/>
        <dbReference type="ChEBI" id="CHEBI:15378"/>
        <dbReference type="ChEBI" id="CHEBI:15890"/>
        <dbReference type="ChEBI" id="CHEBI:32544"/>
        <dbReference type="ChEBI" id="CHEBI:57502"/>
        <dbReference type="ChEBI" id="CHEBI:57918"/>
        <dbReference type="EC" id="2.4.2.21"/>
    </reaction>
</comment>
<comment type="similarity">
    <text evidence="2">Belongs to the CobT family.</text>
</comment>
<dbReference type="AlphaFoldDB" id="A0A3P3QXL0"/>
<dbReference type="InterPro" id="IPR023195">
    <property type="entry name" value="Nict_dMeBzImd_PRibTrfase_N"/>
</dbReference>
<proteinExistence type="inferred from homology"/>
<dbReference type="PANTHER" id="PTHR43463">
    <property type="entry name" value="NICOTINATE-NUCLEOTIDE--DIMETHYLBENZIMIDAZOLE PHOSPHORIBOSYLTRANSFERASE"/>
    <property type="match status" value="1"/>
</dbReference>
<dbReference type="GO" id="GO:0009236">
    <property type="term" value="P:cobalamin biosynthetic process"/>
    <property type="evidence" value="ECO:0007669"/>
    <property type="project" value="UniProtKB-KW"/>
</dbReference>
<dbReference type="GO" id="GO:0008939">
    <property type="term" value="F:nicotinate-nucleotide-dimethylbenzimidazole phosphoribosyltransferase activity"/>
    <property type="evidence" value="ECO:0007669"/>
    <property type="project" value="UniProtKB-EC"/>
</dbReference>
<keyword evidence="5" id="KW-0169">Cobalamin biosynthesis</keyword>
<evidence type="ECO:0000256" key="1">
    <source>
        <dbReference type="ARBA" id="ARBA00005049"/>
    </source>
</evidence>
<name>A0A3P3QXL0_9FIRM</name>
<dbReference type="UniPathway" id="UPA00061">
    <property type="reaction ID" value="UER00516"/>
</dbReference>
<dbReference type="Gene3D" id="1.10.1610.10">
    <property type="match status" value="1"/>
</dbReference>
<dbReference type="CDD" id="cd02439">
    <property type="entry name" value="DMB-PRT_CobT"/>
    <property type="match status" value="1"/>
</dbReference>
<protein>
    <recommendedName>
        <fullName evidence="4">Nicotinate-nucleotide--dimethylbenzimidazole phosphoribosyltransferase</fullName>
        <ecNumber evidence="3">2.4.2.21</ecNumber>
    </recommendedName>
    <alternativeName>
        <fullName evidence="8">N(1)-alpha-phosphoribosyltransferase</fullName>
    </alternativeName>
</protein>
<evidence type="ECO:0000256" key="3">
    <source>
        <dbReference type="ARBA" id="ARBA00011991"/>
    </source>
</evidence>
<evidence type="ECO:0000256" key="7">
    <source>
        <dbReference type="ARBA" id="ARBA00022679"/>
    </source>
</evidence>
<evidence type="ECO:0000256" key="2">
    <source>
        <dbReference type="ARBA" id="ARBA00007110"/>
    </source>
</evidence>
<dbReference type="Pfam" id="PF02277">
    <property type="entry name" value="DBI_PRT"/>
    <property type="match status" value="1"/>
</dbReference>
<dbReference type="Gene3D" id="3.40.50.10210">
    <property type="match status" value="1"/>
</dbReference>
<keyword evidence="7 10" id="KW-0808">Transferase</keyword>
<keyword evidence="6 10" id="KW-0328">Glycosyltransferase</keyword>
<dbReference type="SUPFAM" id="SSF52733">
    <property type="entry name" value="Nicotinate mononucleotide:5,6-dimethylbenzimidazole phosphoribosyltransferase (CobT)"/>
    <property type="match status" value="1"/>
</dbReference>
<evidence type="ECO:0000256" key="5">
    <source>
        <dbReference type="ARBA" id="ARBA00022573"/>
    </source>
</evidence>
<dbReference type="InterPro" id="IPR003200">
    <property type="entry name" value="Nict_dMeBzImd_PRibTrfase"/>
</dbReference>
<dbReference type="Proteomes" id="UP000272490">
    <property type="component" value="Unassembled WGS sequence"/>
</dbReference>
<comment type="caution">
    <text evidence="10">The sequence shown here is derived from an EMBL/GenBank/DDBJ whole genome shotgun (WGS) entry which is preliminary data.</text>
</comment>
<dbReference type="OrthoDB" id="9781491at2"/>
<dbReference type="RefSeq" id="WP_128673791.1">
    <property type="nucleotide sequence ID" value="NZ_RRCO01000002.1"/>
</dbReference>
<accession>A0A3P3QXL0</accession>
<evidence type="ECO:0000256" key="6">
    <source>
        <dbReference type="ARBA" id="ARBA00022676"/>
    </source>
</evidence>
<gene>
    <name evidence="10" type="ORF">EHV10_05470</name>
</gene>
<sequence length="386" mass="41793">MYRLPVLTEIQNELMDKLKFLSSGITNTSTQYKQLAKKHWDSIAKPLDSLGEFERIFQKLSAISESEIPVIDKKCITVMCADNGVVEEGISQSGKEVTLAVAKSMVLGTSSISVLCRSCASDLMVIDMGIDSFDTDIYSMGVINHKLMHGTNNFVKEKAMPIDISLRAVLSGIEIVENLKNKGINIIGTGEMGIGNTTTSSALSSALLNLPVANVTGRGAGLNDIKLQRKMEIIEAGINKYGFRDKTFIDSINSESVDTRVLATIDLLSSIGGLDIAALTGIFVGGAIYKIPVVIDGVISEVSALLAYYLNPLCKEYMIASHLSREPVANAIFDILELKPVIDASLALGEGSGCAMLFPLLDLISQIYTKNASFSDIKIEEYKRFV</sequence>
<organism evidence="10 11">
    <name type="scientific">Lachnoanaerobaculum gingivalis</name>
    <dbReference type="NCBI Taxonomy" id="2490855"/>
    <lineage>
        <taxon>Bacteria</taxon>
        <taxon>Bacillati</taxon>
        <taxon>Bacillota</taxon>
        <taxon>Clostridia</taxon>
        <taxon>Lachnospirales</taxon>
        <taxon>Lachnospiraceae</taxon>
        <taxon>Lachnoanaerobaculum</taxon>
    </lineage>
</organism>
<evidence type="ECO:0000313" key="11">
    <source>
        <dbReference type="Proteomes" id="UP000272490"/>
    </source>
</evidence>
<comment type="pathway">
    <text evidence="1">Nucleoside biosynthesis; alpha-ribazole biosynthesis; alpha-ribazole from 5,6-dimethylbenzimidazole: step 1/2.</text>
</comment>
<evidence type="ECO:0000256" key="4">
    <source>
        <dbReference type="ARBA" id="ARBA00015486"/>
    </source>
</evidence>
<evidence type="ECO:0000313" key="10">
    <source>
        <dbReference type="EMBL" id="RRJ25987.1"/>
    </source>
</evidence>
<keyword evidence="11" id="KW-1185">Reference proteome</keyword>
<dbReference type="EC" id="2.4.2.21" evidence="3"/>
<evidence type="ECO:0000256" key="8">
    <source>
        <dbReference type="ARBA" id="ARBA00030686"/>
    </source>
</evidence>
<evidence type="ECO:0000256" key="9">
    <source>
        <dbReference type="ARBA" id="ARBA00047340"/>
    </source>
</evidence>